<feature type="transmembrane region" description="Helical" evidence="6">
    <location>
        <begin position="535"/>
        <end position="558"/>
    </location>
</feature>
<accession>A0AAE1N892</accession>
<dbReference type="Pfam" id="PF00854">
    <property type="entry name" value="PTR2"/>
    <property type="match status" value="1"/>
</dbReference>
<evidence type="ECO:0000313" key="7">
    <source>
        <dbReference type="EMBL" id="KAK4283816.1"/>
    </source>
</evidence>
<feature type="transmembrane region" description="Helical" evidence="6">
    <location>
        <begin position="410"/>
        <end position="427"/>
    </location>
</feature>
<dbReference type="PROSITE" id="PS01022">
    <property type="entry name" value="PTR2_1"/>
    <property type="match status" value="1"/>
</dbReference>
<comment type="similarity">
    <text evidence="2">Belongs to the major facilitator superfamily. Proton-dependent oligopeptide transporter (POT/PTR) (TC 2.A.17) family.</text>
</comment>
<feature type="transmembrane region" description="Helical" evidence="6">
    <location>
        <begin position="323"/>
        <end position="349"/>
    </location>
</feature>
<dbReference type="GO" id="GO:0022857">
    <property type="term" value="F:transmembrane transporter activity"/>
    <property type="evidence" value="ECO:0007669"/>
    <property type="project" value="InterPro"/>
</dbReference>
<protein>
    <submittedName>
        <fullName evidence="7">Uncharacterized protein</fullName>
    </submittedName>
</protein>
<evidence type="ECO:0000313" key="8">
    <source>
        <dbReference type="Proteomes" id="UP001293593"/>
    </source>
</evidence>
<dbReference type="AlphaFoldDB" id="A0AAE1N892"/>
<dbReference type="PANTHER" id="PTHR11654">
    <property type="entry name" value="OLIGOPEPTIDE TRANSPORTER-RELATED"/>
    <property type="match status" value="1"/>
</dbReference>
<evidence type="ECO:0000256" key="2">
    <source>
        <dbReference type="ARBA" id="ARBA00005982"/>
    </source>
</evidence>
<dbReference type="Proteomes" id="UP001293593">
    <property type="component" value="Unassembled WGS sequence"/>
</dbReference>
<dbReference type="Gene3D" id="1.20.1250.20">
    <property type="entry name" value="MFS general substrate transporter like domains"/>
    <property type="match status" value="1"/>
</dbReference>
<feature type="transmembrane region" description="Helical" evidence="6">
    <location>
        <begin position="492"/>
        <end position="514"/>
    </location>
</feature>
<dbReference type="InterPro" id="IPR000109">
    <property type="entry name" value="POT_fam"/>
</dbReference>
<reference evidence="7" key="1">
    <citation type="submission" date="2023-10" db="EMBL/GenBank/DDBJ databases">
        <title>Chromosome-level genome of the transformable northern wattle, Acacia crassicarpa.</title>
        <authorList>
            <person name="Massaro I."/>
            <person name="Sinha N.R."/>
            <person name="Poethig S."/>
            <person name="Leichty A.R."/>
        </authorList>
    </citation>
    <scope>NUCLEOTIDE SEQUENCE</scope>
    <source>
        <strain evidence="7">Acra3RX</strain>
        <tissue evidence="7">Leaf</tissue>
    </source>
</reference>
<evidence type="ECO:0000256" key="3">
    <source>
        <dbReference type="ARBA" id="ARBA00022692"/>
    </source>
</evidence>
<evidence type="ECO:0000256" key="4">
    <source>
        <dbReference type="ARBA" id="ARBA00022989"/>
    </source>
</evidence>
<feature type="transmembrane region" description="Helical" evidence="6">
    <location>
        <begin position="181"/>
        <end position="202"/>
    </location>
</feature>
<dbReference type="EMBL" id="JAWXYG010000001">
    <property type="protein sequence ID" value="KAK4283816.1"/>
    <property type="molecule type" value="Genomic_DNA"/>
</dbReference>
<proteinExistence type="inferred from homology"/>
<comment type="subcellular location">
    <subcellularLocation>
        <location evidence="1">Membrane</location>
        <topology evidence="1">Multi-pass membrane protein</topology>
    </subcellularLocation>
</comment>
<keyword evidence="4 6" id="KW-1133">Transmembrane helix</keyword>
<keyword evidence="3 6" id="KW-0812">Transmembrane</keyword>
<feature type="transmembrane region" description="Helical" evidence="6">
    <location>
        <begin position="92"/>
        <end position="116"/>
    </location>
</feature>
<comment type="caution">
    <text evidence="7">The sequence shown here is derived from an EMBL/GenBank/DDBJ whole genome shotgun (WGS) entry which is preliminary data.</text>
</comment>
<feature type="transmembrane region" description="Helical" evidence="6">
    <location>
        <begin position="136"/>
        <end position="160"/>
    </location>
</feature>
<organism evidence="7 8">
    <name type="scientific">Acacia crassicarpa</name>
    <name type="common">northern wattle</name>
    <dbReference type="NCBI Taxonomy" id="499986"/>
    <lineage>
        <taxon>Eukaryota</taxon>
        <taxon>Viridiplantae</taxon>
        <taxon>Streptophyta</taxon>
        <taxon>Embryophyta</taxon>
        <taxon>Tracheophyta</taxon>
        <taxon>Spermatophyta</taxon>
        <taxon>Magnoliopsida</taxon>
        <taxon>eudicotyledons</taxon>
        <taxon>Gunneridae</taxon>
        <taxon>Pentapetalae</taxon>
        <taxon>rosids</taxon>
        <taxon>fabids</taxon>
        <taxon>Fabales</taxon>
        <taxon>Fabaceae</taxon>
        <taxon>Caesalpinioideae</taxon>
        <taxon>mimosoid clade</taxon>
        <taxon>Acacieae</taxon>
        <taxon>Acacia</taxon>
    </lineage>
</organism>
<dbReference type="SUPFAM" id="SSF103473">
    <property type="entry name" value="MFS general substrate transporter"/>
    <property type="match status" value="1"/>
</dbReference>
<evidence type="ECO:0000256" key="1">
    <source>
        <dbReference type="ARBA" id="ARBA00004141"/>
    </source>
</evidence>
<gene>
    <name evidence="7" type="ORF">QN277_000727</name>
</gene>
<evidence type="ECO:0000256" key="5">
    <source>
        <dbReference type="ARBA" id="ARBA00023136"/>
    </source>
</evidence>
<dbReference type="InterPro" id="IPR036259">
    <property type="entry name" value="MFS_trans_sf"/>
</dbReference>
<feature type="transmembrane region" description="Helical" evidence="6">
    <location>
        <begin position="208"/>
        <end position="234"/>
    </location>
</feature>
<feature type="transmembrane region" description="Helical" evidence="6">
    <location>
        <begin position="369"/>
        <end position="389"/>
    </location>
</feature>
<sequence length="586" mass="66350">MEVSMENNDKGSQQIRSKRGGFRTMPFIILNETLEKVTNVGLHVNMMFYLMTEYHYDAATGSIIIFLWNALSHFMPTLGAFLSDSYFGRFRVIMCGTLFELLGVIVLWLTAIIHNARPPHCNLYTEACATPSTGQVLFLLSSLVLMAIGAGGIKPCSLAFSADQFNNPENLNNERIMKSFFNWYYVSVGVSVALSVTVIVYIQIKTGWVVGFGITVGLMLFSTFMFFLGSPLYIKTKAEKSLLTGLLQSVVAVWKNRHVPLPPNGSADWHFMEGAKLVEPTHKLRFLNKACIIKNRVKDLDSNGKPINPWNLRTVRQVEELKILIKVIPIWSTSFIVSIIISQYTFLVVQAGTMNRHIIFNFEIPAPNLTVFPIISMTIWITIYDRVLVPLLSKSKHSRIRRGFTLKQRMGIGLALTVIAIAIASQVERKRRSLAIEERLVGNPKGVVNMSVWWLVPQLCITGLAEGFNITAQIEFYYTHFPKTMSSVAMPFFYAGWGIGNVLGSVIVKTVKVVTERRGRNSWLASSPNNSHYDYYYGLLTILGVINLLYFFVCIWTYETTQDVENWDDEFESNSQSNKEVDPRRN</sequence>
<name>A0AAE1N892_9FABA</name>
<dbReference type="GO" id="GO:0006857">
    <property type="term" value="P:oligopeptide transport"/>
    <property type="evidence" value="ECO:0007669"/>
    <property type="project" value="InterPro"/>
</dbReference>
<keyword evidence="8" id="KW-1185">Reference proteome</keyword>
<evidence type="ECO:0000256" key="6">
    <source>
        <dbReference type="SAM" id="Phobius"/>
    </source>
</evidence>
<keyword evidence="5 6" id="KW-0472">Membrane</keyword>
<dbReference type="InterPro" id="IPR018456">
    <property type="entry name" value="PTR2_symporter_CS"/>
</dbReference>
<dbReference type="GO" id="GO:0016020">
    <property type="term" value="C:membrane"/>
    <property type="evidence" value="ECO:0007669"/>
    <property type="project" value="UniProtKB-SubCell"/>
</dbReference>